<organism evidence="2 3">
    <name type="scientific">Streptomyces iconiensis</name>
    <dbReference type="NCBI Taxonomy" id="1384038"/>
    <lineage>
        <taxon>Bacteria</taxon>
        <taxon>Bacillati</taxon>
        <taxon>Actinomycetota</taxon>
        <taxon>Actinomycetes</taxon>
        <taxon>Kitasatosporales</taxon>
        <taxon>Streptomycetaceae</taxon>
        <taxon>Streptomyces</taxon>
    </lineage>
</organism>
<proteinExistence type="predicted"/>
<feature type="compositionally biased region" description="Basic and acidic residues" evidence="1">
    <location>
        <begin position="473"/>
        <end position="483"/>
    </location>
</feature>
<evidence type="ECO:0000313" key="3">
    <source>
        <dbReference type="Proteomes" id="UP001214441"/>
    </source>
</evidence>
<dbReference type="RefSeq" id="WP_274039009.1">
    <property type="nucleotide sequence ID" value="NZ_JANCPR020000069.1"/>
</dbReference>
<evidence type="ECO:0000313" key="2">
    <source>
        <dbReference type="EMBL" id="MDJ1137918.1"/>
    </source>
</evidence>
<protein>
    <recommendedName>
        <fullName evidence="4">Phage portal protein</fullName>
    </recommendedName>
</protein>
<sequence>MAWYHALGIGRRPRLPTVTPSADEPQALTASAATVPQPRSELLRSTDGWQHEAWQFYDDLGEFRYGVEWVSAMLSRVRLYAAKLEPGEDEPVRQEAGAAVEMMTTLGGGVAGQATLMSGLASQLAVPGEGYLVGETASGVERWSVRSTDEIRAARGHFEVMDETAANNGGKWRPLGDALVTRVWRPHKRYSYLADSPARAARGTMRELELVNRHILSQYLSRLASAGVVAFPDEVTFPTRPEFEDAPDPFMAEFIEIAAEAIRTPGTAASVVPIPLRMPGEYIDKVKHIDFTLKLDEKILEKRESAIKRLATQLNIPAEILLGMGDVNHWGAWQLEESSLKTHIAPEAEIICQALTTGYLQPRLAASGVEDPERWVVWYDMSELTLRPDRSDNAIQLYDRLEVGGAALRRETGFDEADKPTDEDLKAQALKIIIKTLPSGAGSALSALIGEEVSITPVAASTPQEAEAAAESDDQHVENERSLPDTLDEPPPDAAATARAERLIEQAKALHAVRFTLDGGPELLHPKGCASHLYSCPFTHAAARSLADLPRPGRSGAYELRLDPFGRLTIGAAAPHMNLTSYLKTRSALNGHAHSSR</sequence>
<dbReference type="Proteomes" id="UP001214441">
    <property type="component" value="Unassembled WGS sequence"/>
</dbReference>
<feature type="region of interest" description="Disordered" evidence="1">
    <location>
        <begin position="460"/>
        <end position="498"/>
    </location>
</feature>
<accession>A0ABT7A9A8</accession>
<comment type="caution">
    <text evidence="2">The sequence shown here is derived from an EMBL/GenBank/DDBJ whole genome shotgun (WGS) entry which is preliminary data.</text>
</comment>
<gene>
    <name evidence="2" type="ORF">NMN56_039375</name>
</gene>
<keyword evidence="3" id="KW-1185">Reference proteome</keyword>
<name>A0ABT7A9A8_9ACTN</name>
<reference evidence="2 3" key="1">
    <citation type="submission" date="2023-05" db="EMBL/GenBank/DDBJ databases">
        <title>Streptantibioticus silvisoli sp. nov., acidotolerant actinomycetes 1 from pine litter.</title>
        <authorList>
            <person name="Swiecimska M."/>
            <person name="Golinska P."/>
            <person name="Sangal V."/>
            <person name="Wachnowicz B."/>
            <person name="Goodfellow M."/>
        </authorList>
    </citation>
    <scope>NUCLEOTIDE SEQUENCE [LARGE SCALE GENOMIC DNA]</scope>
    <source>
        <strain evidence="2 3">DSM 42109</strain>
    </source>
</reference>
<evidence type="ECO:0000256" key="1">
    <source>
        <dbReference type="SAM" id="MobiDB-lite"/>
    </source>
</evidence>
<evidence type="ECO:0008006" key="4">
    <source>
        <dbReference type="Google" id="ProtNLM"/>
    </source>
</evidence>
<dbReference type="EMBL" id="JANCPR020000069">
    <property type="protein sequence ID" value="MDJ1137918.1"/>
    <property type="molecule type" value="Genomic_DNA"/>
</dbReference>